<protein>
    <recommendedName>
        <fullName evidence="4">Chitin-binding type-1 domain-containing protein</fullName>
    </recommendedName>
</protein>
<evidence type="ECO:0000256" key="2">
    <source>
        <dbReference type="PROSITE-ProRule" id="PRU00261"/>
    </source>
</evidence>
<comment type="caution">
    <text evidence="5">The sequence shown here is derived from an EMBL/GenBank/DDBJ whole genome shotgun (WGS) entry which is preliminary data.</text>
</comment>
<feature type="signal peptide" evidence="3">
    <location>
        <begin position="1"/>
        <end position="21"/>
    </location>
</feature>
<dbReference type="Gene3D" id="3.30.60.10">
    <property type="entry name" value="Endochitinase-like"/>
    <property type="match status" value="1"/>
</dbReference>
<organism evidence="5 6">
    <name type="scientific">Colletotrichum gloeosporioides (strain Cg-14)</name>
    <name type="common">Anthracnose fungus</name>
    <name type="synonym">Glomerella cingulata</name>
    <dbReference type="NCBI Taxonomy" id="1237896"/>
    <lineage>
        <taxon>Eukaryota</taxon>
        <taxon>Fungi</taxon>
        <taxon>Dikarya</taxon>
        <taxon>Ascomycota</taxon>
        <taxon>Pezizomycotina</taxon>
        <taxon>Sordariomycetes</taxon>
        <taxon>Hypocreomycetidae</taxon>
        <taxon>Glomerellales</taxon>
        <taxon>Glomerellaceae</taxon>
        <taxon>Colletotrichum</taxon>
        <taxon>Colletotrichum gloeosporioides species complex</taxon>
    </lineage>
</organism>
<evidence type="ECO:0000313" key="6">
    <source>
        <dbReference type="Proteomes" id="UP000015530"/>
    </source>
</evidence>
<keyword evidence="3" id="KW-0732">Signal</keyword>
<feature type="domain" description="Chitin-binding type-1" evidence="4">
    <location>
        <begin position="183"/>
        <end position="228"/>
    </location>
</feature>
<dbReference type="AlphaFoldDB" id="T0K688"/>
<feature type="chain" id="PRO_5004565727" description="Chitin-binding type-1 domain-containing protein" evidence="3">
    <location>
        <begin position="22"/>
        <end position="364"/>
    </location>
</feature>
<comment type="caution">
    <text evidence="2">Lacks conserved residue(s) required for the propagation of feature annotation.</text>
</comment>
<feature type="disulfide bond" evidence="2">
    <location>
        <begin position="202"/>
        <end position="216"/>
    </location>
</feature>
<dbReference type="OrthoDB" id="4846743at2759"/>
<dbReference type="PROSITE" id="PS50941">
    <property type="entry name" value="CHIT_BIND_I_2"/>
    <property type="match status" value="1"/>
</dbReference>
<dbReference type="Gene3D" id="3.10.350.10">
    <property type="entry name" value="LysM domain"/>
    <property type="match status" value="1"/>
</dbReference>
<dbReference type="InterPro" id="IPR001002">
    <property type="entry name" value="Chitin-bd_1"/>
</dbReference>
<evidence type="ECO:0000259" key="4">
    <source>
        <dbReference type="PROSITE" id="PS50941"/>
    </source>
</evidence>
<dbReference type="OMA" id="QPYIWDS"/>
<keyword evidence="2" id="KW-1015">Disulfide bond</keyword>
<evidence type="ECO:0000256" key="1">
    <source>
        <dbReference type="ARBA" id="ARBA00022669"/>
    </source>
</evidence>
<evidence type="ECO:0000313" key="5">
    <source>
        <dbReference type="EMBL" id="EQB47469.1"/>
    </source>
</evidence>
<dbReference type="HOGENOM" id="CLU_670868_0_0_1"/>
<dbReference type="EMBL" id="AMYD01002948">
    <property type="protein sequence ID" value="EQB47469.1"/>
    <property type="molecule type" value="Genomic_DNA"/>
</dbReference>
<name>T0K688_COLGC</name>
<accession>T0K688</accession>
<dbReference type="STRING" id="1237896.T0K688"/>
<dbReference type="Proteomes" id="UP000015530">
    <property type="component" value="Unassembled WGS sequence"/>
</dbReference>
<gene>
    <name evidence="5" type="ORF">CGLO_13381</name>
</gene>
<dbReference type="InterPro" id="IPR036779">
    <property type="entry name" value="LysM_dom_sf"/>
</dbReference>
<proteinExistence type="predicted"/>
<dbReference type="InterPro" id="IPR036861">
    <property type="entry name" value="Endochitinase-like_sf"/>
</dbReference>
<sequence>MQFSSLSAVAHVLALLPLGEAADECQPATWVAKRDLANFPSPTAGERPYVTPLVTRDIGEALPGEVVCRSWGETDEEVNYYTCTELADFHWIDIETFFKLNPEINDDCSNIQPNTEYCTDGWIEPLRNKDGRCGPHFGNASCAYSDFPCCNSETWTCGITLEDCADGTCYEGLCPGHTVYTTDGKCGLAHGMQQCAGKWGDCCNMDGECGTGPDFCGLGKCQLGNCTTSALPPQGTSIPVFTFTPGTPNAPTTTAATATGTTSTAGISTSSAASPACTGGTRAEGVSDNLIGLCSYSCDFNHCPAGVCVCTGPASEPAAIPELTDRHGCPDDNVAGGPDNAYYVDLCEFTCSHGYCPPGACKYC</sequence>
<dbReference type="GO" id="GO:0008061">
    <property type="term" value="F:chitin binding"/>
    <property type="evidence" value="ECO:0007669"/>
    <property type="project" value="UniProtKB-UniRule"/>
</dbReference>
<keyword evidence="1 2" id="KW-0147">Chitin-binding</keyword>
<reference evidence="6" key="1">
    <citation type="journal article" date="2013" name="Mol. Plant Microbe Interact.">
        <title>Global aspects of pacC regulation of pathogenicity genes in Colletotrichum gloeosporioides as revealed by transcriptome analysis.</title>
        <authorList>
            <person name="Alkan N."/>
            <person name="Meng X."/>
            <person name="Friedlander G."/>
            <person name="Reuveni E."/>
            <person name="Sukno S."/>
            <person name="Sherman A."/>
            <person name="Thon M."/>
            <person name="Fluhr R."/>
            <person name="Prusky D."/>
        </authorList>
    </citation>
    <scope>NUCLEOTIDE SEQUENCE [LARGE SCALE GENOMIC DNA]</scope>
    <source>
        <strain evidence="6">Cg-14</strain>
    </source>
</reference>
<evidence type="ECO:0000256" key="3">
    <source>
        <dbReference type="SAM" id="SignalP"/>
    </source>
</evidence>